<sequence length="188" mass="20660">MDSRKSNNPLAILSNGRVIRAGLGRAAVWNLDNLDTHGFQNHLSGRKDEAMQMGPSSSPGTMLSVVGNDGFCLSLDLEHDSKGAQIALPRTPARPVGLSIRTGERNRPQVLLNPDGIPTIFTGFRSSRRLKESDSMDYDDDGNDDNEDMGWPKKAQHKEDYLVTPVIQATIDLFATFFGRTGSSLRLF</sequence>
<evidence type="ECO:0000256" key="1">
    <source>
        <dbReference type="SAM" id="MobiDB-lite"/>
    </source>
</evidence>
<name>A0A2H3CD77_ARMGA</name>
<dbReference type="OrthoDB" id="548949at2759"/>
<dbReference type="AlphaFoldDB" id="A0A2H3CD77"/>
<dbReference type="InParanoid" id="A0A2H3CD77"/>
<gene>
    <name evidence="2" type="ORF">ARMGADRAFT_1040531</name>
</gene>
<reference evidence="3" key="1">
    <citation type="journal article" date="2017" name="Nat. Ecol. Evol.">
        <title>Genome expansion and lineage-specific genetic innovations in the forest pathogenic fungi Armillaria.</title>
        <authorList>
            <person name="Sipos G."/>
            <person name="Prasanna A.N."/>
            <person name="Walter M.C."/>
            <person name="O'Connor E."/>
            <person name="Balint B."/>
            <person name="Krizsan K."/>
            <person name="Kiss B."/>
            <person name="Hess J."/>
            <person name="Varga T."/>
            <person name="Slot J."/>
            <person name="Riley R."/>
            <person name="Boka B."/>
            <person name="Rigling D."/>
            <person name="Barry K."/>
            <person name="Lee J."/>
            <person name="Mihaltcheva S."/>
            <person name="LaButti K."/>
            <person name="Lipzen A."/>
            <person name="Waldron R."/>
            <person name="Moloney N.M."/>
            <person name="Sperisen C."/>
            <person name="Kredics L."/>
            <person name="Vagvoelgyi C."/>
            <person name="Patrignani A."/>
            <person name="Fitzpatrick D."/>
            <person name="Nagy I."/>
            <person name="Doyle S."/>
            <person name="Anderson J.B."/>
            <person name="Grigoriev I.V."/>
            <person name="Gueldener U."/>
            <person name="Muensterkoetter M."/>
            <person name="Nagy L.G."/>
        </authorList>
    </citation>
    <scope>NUCLEOTIDE SEQUENCE [LARGE SCALE GENOMIC DNA]</scope>
    <source>
        <strain evidence="3">Ar21-2</strain>
    </source>
</reference>
<evidence type="ECO:0000313" key="2">
    <source>
        <dbReference type="EMBL" id="PBK79820.1"/>
    </source>
</evidence>
<organism evidence="2 3">
    <name type="scientific">Armillaria gallica</name>
    <name type="common">Bulbous honey fungus</name>
    <name type="synonym">Armillaria bulbosa</name>
    <dbReference type="NCBI Taxonomy" id="47427"/>
    <lineage>
        <taxon>Eukaryota</taxon>
        <taxon>Fungi</taxon>
        <taxon>Dikarya</taxon>
        <taxon>Basidiomycota</taxon>
        <taxon>Agaricomycotina</taxon>
        <taxon>Agaricomycetes</taxon>
        <taxon>Agaricomycetidae</taxon>
        <taxon>Agaricales</taxon>
        <taxon>Marasmiineae</taxon>
        <taxon>Physalacriaceae</taxon>
        <taxon>Armillaria</taxon>
    </lineage>
</organism>
<dbReference type="EMBL" id="KZ293759">
    <property type="protein sequence ID" value="PBK79820.1"/>
    <property type="molecule type" value="Genomic_DNA"/>
</dbReference>
<dbReference type="Proteomes" id="UP000217790">
    <property type="component" value="Unassembled WGS sequence"/>
</dbReference>
<feature type="region of interest" description="Disordered" evidence="1">
    <location>
        <begin position="132"/>
        <end position="152"/>
    </location>
</feature>
<evidence type="ECO:0000313" key="3">
    <source>
        <dbReference type="Proteomes" id="UP000217790"/>
    </source>
</evidence>
<keyword evidence="3" id="KW-1185">Reference proteome</keyword>
<proteinExistence type="predicted"/>
<accession>A0A2H3CD77</accession>
<protein>
    <submittedName>
        <fullName evidence="2">Uncharacterized protein</fullName>
    </submittedName>
</protein>
<feature type="compositionally biased region" description="Acidic residues" evidence="1">
    <location>
        <begin position="135"/>
        <end position="148"/>
    </location>
</feature>
<dbReference type="STRING" id="47427.A0A2H3CD77"/>